<dbReference type="Proteomes" id="UP001239111">
    <property type="component" value="Chromosome 3"/>
</dbReference>
<accession>A0ACC2NJC1</accession>
<name>A0ACC2NJC1_9HYME</name>
<evidence type="ECO:0000313" key="1">
    <source>
        <dbReference type="EMBL" id="KAJ8669645.1"/>
    </source>
</evidence>
<gene>
    <name evidence="1" type="ORF">QAD02_000904</name>
</gene>
<dbReference type="EMBL" id="CM056743">
    <property type="protein sequence ID" value="KAJ8669645.1"/>
    <property type="molecule type" value="Genomic_DNA"/>
</dbReference>
<sequence length="158" mass="18155">MHLHHFFHKLGQLSTINFFKVEITQTVDDDTETEPIIKFYQRKGLYLINIHADLTPTKGKMKDRWTYIRNRVASANLKISTEAADEENHNEILLEDEVRNDLDDLERVDINGQAPAPALVEDFVQMRLRTPVVIEFIDLTGDGTIPHDSESNVIDLTV</sequence>
<proteinExistence type="predicted"/>
<reference evidence="1" key="1">
    <citation type="submission" date="2023-04" db="EMBL/GenBank/DDBJ databases">
        <title>A chromosome-level genome assembly of the parasitoid wasp Eretmocerus hayati.</title>
        <authorList>
            <person name="Zhong Y."/>
            <person name="Liu S."/>
            <person name="Liu Y."/>
        </authorList>
    </citation>
    <scope>NUCLEOTIDE SEQUENCE</scope>
    <source>
        <strain evidence="1">ZJU_SS_LIU_2023</strain>
    </source>
</reference>
<keyword evidence="2" id="KW-1185">Reference proteome</keyword>
<comment type="caution">
    <text evidence="1">The sequence shown here is derived from an EMBL/GenBank/DDBJ whole genome shotgun (WGS) entry which is preliminary data.</text>
</comment>
<evidence type="ECO:0000313" key="2">
    <source>
        <dbReference type="Proteomes" id="UP001239111"/>
    </source>
</evidence>
<protein>
    <submittedName>
        <fullName evidence="1">Uncharacterized protein</fullName>
    </submittedName>
</protein>
<organism evidence="1 2">
    <name type="scientific">Eretmocerus hayati</name>
    <dbReference type="NCBI Taxonomy" id="131215"/>
    <lineage>
        <taxon>Eukaryota</taxon>
        <taxon>Metazoa</taxon>
        <taxon>Ecdysozoa</taxon>
        <taxon>Arthropoda</taxon>
        <taxon>Hexapoda</taxon>
        <taxon>Insecta</taxon>
        <taxon>Pterygota</taxon>
        <taxon>Neoptera</taxon>
        <taxon>Endopterygota</taxon>
        <taxon>Hymenoptera</taxon>
        <taxon>Apocrita</taxon>
        <taxon>Proctotrupomorpha</taxon>
        <taxon>Chalcidoidea</taxon>
        <taxon>Aphelinidae</taxon>
        <taxon>Aphelininae</taxon>
        <taxon>Eretmocerus</taxon>
    </lineage>
</organism>